<evidence type="ECO:0000313" key="2">
    <source>
        <dbReference type="EMBL" id="KAL2067271.1"/>
    </source>
</evidence>
<name>A0ABR4CBF2_9HELO</name>
<evidence type="ECO:0000313" key="3">
    <source>
        <dbReference type="Proteomes" id="UP001595075"/>
    </source>
</evidence>
<proteinExistence type="predicted"/>
<feature type="compositionally biased region" description="Pro residues" evidence="1">
    <location>
        <begin position="9"/>
        <end position="20"/>
    </location>
</feature>
<protein>
    <submittedName>
        <fullName evidence="2">Uncharacterized protein</fullName>
    </submittedName>
</protein>
<evidence type="ECO:0000256" key="1">
    <source>
        <dbReference type="SAM" id="MobiDB-lite"/>
    </source>
</evidence>
<accession>A0ABR4CBF2</accession>
<feature type="region of interest" description="Disordered" evidence="1">
    <location>
        <begin position="224"/>
        <end position="251"/>
    </location>
</feature>
<dbReference type="Proteomes" id="UP001595075">
    <property type="component" value="Unassembled WGS sequence"/>
</dbReference>
<dbReference type="EMBL" id="JAZHXI010000010">
    <property type="protein sequence ID" value="KAL2067271.1"/>
    <property type="molecule type" value="Genomic_DNA"/>
</dbReference>
<comment type="caution">
    <text evidence="2">The sequence shown here is derived from an EMBL/GenBank/DDBJ whole genome shotgun (WGS) entry which is preliminary data.</text>
</comment>
<feature type="compositionally biased region" description="Pro residues" evidence="1">
    <location>
        <begin position="76"/>
        <end position="85"/>
    </location>
</feature>
<sequence>MVPVQVNQPAPPAPQAPPAPVLGQGSFVAPNRAPIPGGPGSMAAPPARGPSQPPTRGGYAHSRGGSYPRSARVPLPVNPGPPPPGLQTTITHGVPTTDDDSDSDSDSDDDDEDKSSAIHIKIFTPINVRGDGNLIAMDTSVTATKIAQGITEALRGMSYGDTQGVPLIDEEGRPRPIKVVVSAPLTVLGSKNLMGERAVMERIAPGLRGFPAAAVTKISLAEVGESGGVKKRERDGEEEDVEGESKRTRRD</sequence>
<gene>
    <name evidence="2" type="ORF">VTL71DRAFT_1695</name>
</gene>
<keyword evidence="3" id="KW-1185">Reference proteome</keyword>
<feature type="region of interest" description="Disordered" evidence="1">
    <location>
        <begin position="1"/>
        <end position="116"/>
    </location>
</feature>
<reference evidence="2 3" key="1">
    <citation type="journal article" date="2024" name="Commun. Biol.">
        <title>Comparative genomic analysis of thermophilic fungi reveals convergent evolutionary adaptations and gene losses.</title>
        <authorList>
            <person name="Steindorff A.S."/>
            <person name="Aguilar-Pontes M.V."/>
            <person name="Robinson A.J."/>
            <person name="Andreopoulos B."/>
            <person name="LaButti K."/>
            <person name="Kuo A."/>
            <person name="Mondo S."/>
            <person name="Riley R."/>
            <person name="Otillar R."/>
            <person name="Haridas S."/>
            <person name="Lipzen A."/>
            <person name="Grimwood J."/>
            <person name="Schmutz J."/>
            <person name="Clum A."/>
            <person name="Reid I.D."/>
            <person name="Moisan M.C."/>
            <person name="Butler G."/>
            <person name="Nguyen T.T.M."/>
            <person name="Dewar K."/>
            <person name="Conant G."/>
            <person name="Drula E."/>
            <person name="Henrissat B."/>
            <person name="Hansel C."/>
            <person name="Singer S."/>
            <person name="Hutchinson M.I."/>
            <person name="de Vries R.P."/>
            <person name="Natvig D.O."/>
            <person name="Powell A.J."/>
            <person name="Tsang A."/>
            <person name="Grigoriev I.V."/>
        </authorList>
    </citation>
    <scope>NUCLEOTIDE SEQUENCE [LARGE SCALE GENOMIC DNA]</scope>
    <source>
        <strain evidence="2 3">CBS 494.80</strain>
    </source>
</reference>
<feature type="compositionally biased region" description="Acidic residues" evidence="1">
    <location>
        <begin position="97"/>
        <end position="113"/>
    </location>
</feature>
<organism evidence="2 3">
    <name type="scientific">Oculimacula yallundae</name>
    <dbReference type="NCBI Taxonomy" id="86028"/>
    <lineage>
        <taxon>Eukaryota</taxon>
        <taxon>Fungi</taxon>
        <taxon>Dikarya</taxon>
        <taxon>Ascomycota</taxon>
        <taxon>Pezizomycotina</taxon>
        <taxon>Leotiomycetes</taxon>
        <taxon>Helotiales</taxon>
        <taxon>Ploettnerulaceae</taxon>
        <taxon>Oculimacula</taxon>
    </lineage>
</organism>